<feature type="transmembrane region" description="Helical" evidence="2">
    <location>
        <begin position="262"/>
        <end position="283"/>
    </location>
</feature>
<keyword evidence="2" id="KW-0472">Membrane</keyword>
<keyword evidence="2" id="KW-1133">Transmembrane helix</keyword>
<sequence>MMDMSQDSGCYPILREPPPQYDSVYINPPAYEPPNPSSITNSAPPTSLHLTCPPPPYEPSPQSTTRSSELSPPGYSEHPPPYCITNTLQAPSLDLSFPLPSINQQFEDPSLWDELTVEKKTNNCFMVWSIIIFILFPPIGLVSIIYTFKPPSPSSITYSGSSLPSYLPSPQSSASIERSSEGSSPNYCELPPPYSITNYPPLHAPPLDPASSIVELSPPDNYELPPPYSITNHSSLHAPPPAPAHQQLELPAQLKPNNCSMLFLLFTFIFFPPFGLVSIIYYFKVRWFIHRGECEKVKKLSGAMNHKNKTLFLFSLPLGFTIYTAILIACILTCKSASATENIPIQYTAGLLP</sequence>
<feature type="region of interest" description="Disordered" evidence="1">
    <location>
        <begin position="1"/>
        <end position="76"/>
    </location>
</feature>
<dbReference type="OMA" id="PPPYCVT"/>
<protein>
    <submittedName>
        <fullName evidence="3">Uncharacterized protein</fullName>
    </submittedName>
</protein>
<evidence type="ECO:0000256" key="1">
    <source>
        <dbReference type="SAM" id="MobiDB-lite"/>
    </source>
</evidence>
<organism evidence="3 4">
    <name type="scientific">Xenopus laevis</name>
    <name type="common">African clawed frog</name>
    <dbReference type="NCBI Taxonomy" id="8355"/>
    <lineage>
        <taxon>Eukaryota</taxon>
        <taxon>Metazoa</taxon>
        <taxon>Chordata</taxon>
        <taxon>Craniata</taxon>
        <taxon>Vertebrata</taxon>
        <taxon>Euteleostomi</taxon>
        <taxon>Amphibia</taxon>
        <taxon>Batrachia</taxon>
        <taxon>Anura</taxon>
        <taxon>Pipoidea</taxon>
        <taxon>Pipidae</taxon>
        <taxon>Xenopodinae</taxon>
        <taxon>Xenopus</taxon>
        <taxon>Xenopus</taxon>
    </lineage>
</organism>
<feature type="compositionally biased region" description="Polar residues" evidence="1">
    <location>
        <begin position="37"/>
        <end position="49"/>
    </location>
</feature>
<evidence type="ECO:0000256" key="2">
    <source>
        <dbReference type="SAM" id="Phobius"/>
    </source>
</evidence>
<evidence type="ECO:0000313" key="4">
    <source>
        <dbReference type="Proteomes" id="UP000694892"/>
    </source>
</evidence>
<dbReference type="Proteomes" id="UP000694892">
    <property type="component" value="Chromosome 7S"/>
</dbReference>
<feature type="transmembrane region" description="Helical" evidence="2">
    <location>
        <begin position="125"/>
        <end position="148"/>
    </location>
</feature>
<reference evidence="4" key="1">
    <citation type="journal article" date="2016" name="Nature">
        <title>Genome evolution in the allotetraploid frog Xenopus laevis.</title>
        <authorList>
            <person name="Session A.M."/>
            <person name="Uno Y."/>
            <person name="Kwon T."/>
            <person name="Chapman J.A."/>
            <person name="Toyoda A."/>
            <person name="Takahashi S."/>
            <person name="Fukui A."/>
            <person name="Hikosaka A."/>
            <person name="Suzuki A."/>
            <person name="Kondo M."/>
            <person name="van Heeringen S.J."/>
            <person name="Quigley I."/>
            <person name="Heinz S."/>
            <person name="Ogino H."/>
            <person name="Ochi H."/>
            <person name="Hellsten U."/>
            <person name="Lyons J.B."/>
            <person name="Simakov O."/>
            <person name="Putnam N."/>
            <person name="Stites J."/>
            <person name="Kuroki Y."/>
            <person name="Tanaka T."/>
            <person name="Michiue T."/>
            <person name="Watanabe M."/>
            <person name="Bogdanovic O."/>
            <person name="Lister R."/>
            <person name="Georgiou G."/>
            <person name="Paranjpe S.S."/>
            <person name="van Kruijsbergen I."/>
            <person name="Shu S."/>
            <person name="Carlson J."/>
            <person name="Kinoshita T."/>
            <person name="Ohta Y."/>
            <person name="Mawaribuchi S."/>
            <person name="Jenkins J."/>
            <person name="Grimwood J."/>
            <person name="Schmutz J."/>
            <person name="Mitros T."/>
            <person name="Mozaffari S.V."/>
            <person name="Suzuki Y."/>
            <person name="Haramoto Y."/>
            <person name="Yamamoto T.S."/>
            <person name="Takagi C."/>
            <person name="Heald R."/>
            <person name="Miller K."/>
            <person name="Haudenschild C."/>
            <person name="Kitzman J."/>
            <person name="Nakayama T."/>
            <person name="Izutsu Y."/>
            <person name="Robert J."/>
            <person name="Fortriede J."/>
            <person name="Burns K."/>
            <person name="Lotay V."/>
            <person name="Karimi K."/>
            <person name="Yasuoka Y."/>
            <person name="Dichmann D.S."/>
            <person name="Flajnik M.F."/>
            <person name="Houston D.W."/>
            <person name="Shendure J."/>
            <person name="DuPasquier L."/>
            <person name="Vize P.D."/>
            <person name="Zorn A.M."/>
            <person name="Ito M."/>
            <person name="Marcotte E.M."/>
            <person name="Wallingford J.B."/>
            <person name="Ito Y."/>
            <person name="Asashima M."/>
            <person name="Ueno N."/>
            <person name="Matsuda Y."/>
            <person name="Veenstra G.J."/>
            <person name="Fujiyama A."/>
            <person name="Harland R.M."/>
            <person name="Taira M."/>
            <person name="Rokhsar D.S."/>
        </authorList>
    </citation>
    <scope>NUCLEOTIDE SEQUENCE [LARGE SCALE GENOMIC DNA]</scope>
    <source>
        <strain evidence="4">J</strain>
    </source>
</reference>
<keyword evidence="2" id="KW-0812">Transmembrane</keyword>
<evidence type="ECO:0000313" key="3">
    <source>
        <dbReference type="EMBL" id="OCT71104.1"/>
    </source>
</evidence>
<name>A0A974HAR9_XENLA</name>
<dbReference type="AlphaFoldDB" id="A0A974HAR9"/>
<proteinExistence type="predicted"/>
<gene>
    <name evidence="3" type="ORF">XELAEV_18038013mg</name>
</gene>
<feature type="transmembrane region" description="Helical" evidence="2">
    <location>
        <begin position="311"/>
        <end position="334"/>
    </location>
</feature>
<dbReference type="EMBL" id="CM004479">
    <property type="protein sequence ID" value="OCT71104.1"/>
    <property type="molecule type" value="Genomic_DNA"/>
</dbReference>
<accession>A0A974HAR9</accession>